<accession>K9IR49</accession>
<dbReference type="AlphaFoldDB" id="K9IR49"/>
<feature type="non-terminal residue" evidence="1">
    <location>
        <position position="1"/>
    </location>
</feature>
<dbReference type="EMBL" id="GABZ01003148">
    <property type="protein sequence ID" value="JAA50377.1"/>
    <property type="molecule type" value="mRNA"/>
</dbReference>
<name>K9IR49_DESRO</name>
<proteinExistence type="evidence at transcript level"/>
<reference evidence="1" key="1">
    <citation type="submission" date="2012-11" db="EMBL/GenBank/DDBJ databases">
        <title>The Vampirome: Transcriptome and Proteome Analysis of the Submandibular and Accessory Glands of the Vampire Bat and Vector of Human Rabies, Desmodus rotundus.</title>
        <authorList>
            <person name="Francischetti I.M.B."/>
            <person name="Assumpcao T.C.F."/>
            <person name="Ma D."/>
            <person name="Vicente E.C."/>
            <person name="Ribeiro J.M.C."/>
        </authorList>
    </citation>
    <scope>NUCLEOTIDE SEQUENCE</scope>
    <source>
        <tissue evidence="1">Salivary gland</tissue>
    </source>
</reference>
<sequence>GWGRMEDKVWGLRNVIVRYKIGRSYIILNLQILLEVQNNIGNGEAKEPICTTHRHELRGFIAGEKGVFRVEGDKGEKIGTIVIA</sequence>
<protein>
    <submittedName>
        <fullName evidence="1">Uncharacterized protein</fullName>
    </submittedName>
</protein>
<organism evidence="1">
    <name type="scientific">Desmodus rotundus</name>
    <name type="common">Vampire bat</name>
    <dbReference type="NCBI Taxonomy" id="9430"/>
    <lineage>
        <taxon>Eukaryota</taxon>
        <taxon>Metazoa</taxon>
        <taxon>Chordata</taxon>
        <taxon>Craniata</taxon>
        <taxon>Vertebrata</taxon>
        <taxon>Euteleostomi</taxon>
        <taxon>Mammalia</taxon>
        <taxon>Eutheria</taxon>
        <taxon>Laurasiatheria</taxon>
        <taxon>Chiroptera</taxon>
        <taxon>Yangochiroptera</taxon>
        <taxon>Phyllostomidae</taxon>
        <taxon>Desmodontinae</taxon>
        <taxon>Desmodus</taxon>
    </lineage>
</organism>
<evidence type="ECO:0000313" key="1">
    <source>
        <dbReference type="EMBL" id="JAA50377.1"/>
    </source>
</evidence>